<dbReference type="GO" id="GO:0005524">
    <property type="term" value="F:ATP binding"/>
    <property type="evidence" value="ECO:0007669"/>
    <property type="project" value="InterPro"/>
</dbReference>
<feature type="domain" description="RRM" evidence="3">
    <location>
        <begin position="78"/>
        <end position="159"/>
    </location>
</feature>
<dbReference type="InterPro" id="IPR000330">
    <property type="entry name" value="SNF2_N"/>
</dbReference>
<dbReference type="GO" id="GO:0006281">
    <property type="term" value="P:DNA repair"/>
    <property type="evidence" value="ECO:0007669"/>
    <property type="project" value="TreeGrafter"/>
</dbReference>
<dbReference type="AlphaFoldDB" id="A0AAD4MSJ4"/>
<dbReference type="PANTHER" id="PTHR45766">
    <property type="entry name" value="DNA ANNEALING HELICASE AND ENDONUCLEASE ZRANB3 FAMILY MEMBER"/>
    <property type="match status" value="1"/>
</dbReference>
<dbReference type="Pfam" id="PF00271">
    <property type="entry name" value="Helicase_C"/>
    <property type="match status" value="1"/>
</dbReference>
<evidence type="ECO:0000259" key="5">
    <source>
        <dbReference type="PROSITE" id="PS51194"/>
    </source>
</evidence>
<reference evidence="6" key="1">
    <citation type="submission" date="2022-01" db="EMBL/GenBank/DDBJ databases">
        <title>Genome Sequence Resource for Two Populations of Ditylenchus destructor, the Migratory Endoparasitic Phytonematode.</title>
        <authorList>
            <person name="Zhang H."/>
            <person name="Lin R."/>
            <person name="Xie B."/>
        </authorList>
    </citation>
    <scope>NUCLEOTIDE SEQUENCE</scope>
    <source>
        <strain evidence="6">BazhouSP</strain>
    </source>
</reference>
<dbReference type="PROSITE" id="PS51194">
    <property type="entry name" value="HELICASE_CTER"/>
    <property type="match status" value="1"/>
</dbReference>
<comment type="caution">
    <text evidence="6">The sequence shown here is derived from an EMBL/GenBank/DDBJ whole genome shotgun (WGS) entry which is preliminary data.</text>
</comment>
<dbReference type="GO" id="GO:0043596">
    <property type="term" value="C:nuclear replication fork"/>
    <property type="evidence" value="ECO:0007669"/>
    <property type="project" value="TreeGrafter"/>
</dbReference>
<keyword evidence="1" id="KW-0378">Hydrolase</keyword>
<dbReference type="Proteomes" id="UP001201812">
    <property type="component" value="Unassembled WGS sequence"/>
</dbReference>
<evidence type="ECO:0000259" key="4">
    <source>
        <dbReference type="PROSITE" id="PS51192"/>
    </source>
</evidence>
<feature type="domain" description="Helicase ATP-binding" evidence="4">
    <location>
        <begin position="306"/>
        <end position="465"/>
    </location>
</feature>
<dbReference type="InterPro" id="IPR035979">
    <property type="entry name" value="RBD_domain_sf"/>
</dbReference>
<dbReference type="Pfam" id="PF00176">
    <property type="entry name" value="SNF2-rel_dom"/>
    <property type="match status" value="1"/>
</dbReference>
<dbReference type="SUPFAM" id="SSF52540">
    <property type="entry name" value="P-loop containing nucleoside triphosphate hydrolases"/>
    <property type="match status" value="2"/>
</dbReference>
<dbReference type="EMBL" id="JAKKPZ010000095">
    <property type="protein sequence ID" value="KAI1702679.1"/>
    <property type="molecule type" value="Genomic_DNA"/>
</dbReference>
<dbReference type="GO" id="GO:0031297">
    <property type="term" value="P:replication fork processing"/>
    <property type="evidence" value="ECO:0007669"/>
    <property type="project" value="TreeGrafter"/>
</dbReference>
<dbReference type="InterPro" id="IPR000504">
    <property type="entry name" value="RRM_dom"/>
</dbReference>
<dbReference type="Gene3D" id="3.40.50.300">
    <property type="entry name" value="P-loop containing nucleotide triphosphate hydrolases"/>
    <property type="match status" value="1"/>
</dbReference>
<organism evidence="6 7">
    <name type="scientific">Ditylenchus destructor</name>
    <dbReference type="NCBI Taxonomy" id="166010"/>
    <lineage>
        <taxon>Eukaryota</taxon>
        <taxon>Metazoa</taxon>
        <taxon>Ecdysozoa</taxon>
        <taxon>Nematoda</taxon>
        <taxon>Chromadorea</taxon>
        <taxon>Rhabditida</taxon>
        <taxon>Tylenchina</taxon>
        <taxon>Tylenchomorpha</taxon>
        <taxon>Sphaerularioidea</taxon>
        <taxon>Anguinidae</taxon>
        <taxon>Anguininae</taxon>
        <taxon>Ditylenchus</taxon>
    </lineage>
</organism>
<dbReference type="GO" id="GO:0016787">
    <property type="term" value="F:hydrolase activity"/>
    <property type="evidence" value="ECO:0007669"/>
    <property type="project" value="UniProtKB-KW"/>
</dbReference>
<dbReference type="CDD" id="cd18010">
    <property type="entry name" value="DEXHc_HARP_SMARCAL1"/>
    <property type="match status" value="1"/>
</dbReference>
<dbReference type="SMART" id="SM00487">
    <property type="entry name" value="DEXDc"/>
    <property type="match status" value="1"/>
</dbReference>
<dbReference type="InterPro" id="IPR012677">
    <property type="entry name" value="Nucleotide-bd_a/b_plait_sf"/>
</dbReference>
<proteinExistence type="predicted"/>
<evidence type="ECO:0000256" key="2">
    <source>
        <dbReference type="PROSITE-ProRule" id="PRU00176"/>
    </source>
</evidence>
<dbReference type="SMART" id="SM00360">
    <property type="entry name" value="RRM"/>
    <property type="match status" value="1"/>
</dbReference>
<dbReference type="InterPro" id="IPR001650">
    <property type="entry name" value="Helicase_C-like"/>
</dbReference>
<dbReference type="PANTHER" id="PTHR45766:SF6">
    <property type="entry name" value="SWI_SNF-RELATED MATRIX-ASSOCIATED ACTIN-DEPENDENT REGULATOR OF CHROMATIN SUBFAMILY A-LIKE PROTEIN 1"/>
    <property type="match status" value="1"/>
</dbReference>
<dbReference type="SMART" id="SM00490">
    <property type="entry name" value="HELICc"/>
    <property type="match status" value="1"/>
</dbReference>
<dbReference type="CDD" id="cd18793">
    <property type="entry name" value="SF2_C_SNF"/>
    <property type="match status" value="1"/>
</dbReference>
<evidence type="ECO:0000259" key="3">
    <source>
        <dbReference type="PROSITE" id="PS50102"/>
    </source>
</evidence>
<dbReference type="InterPro" id="IPR038718">
    <property type="entry name" value="SNF2-like_sf"/>
</dbReference>
<keyword evidence="2" id="KW-0694">RNA-binding</keyword>
<dbReference type="InterPro" id="IPR014001">
    <property type="entry name" value="Helicase_ATP-bd"/>
</dbReference>
<name>A0AAD4MSJ4_9BILA</name>
<evidence type="ECO:0000256" key="1">
    <source>
        <dbReference type="ARBA" id="ARBA00022801"/>
    </source>
</evidence>
<evidence type="ECO:0000313" key="6">
    <source>
        <dbReference type="EMBL" id="KAI1702679.1"/>
    </source>
</evidence>
<dbReference type="Gene3D" id="3.40.50.10810">
    <property type="entry name" value="Tandem AAA-ATPase domain"/>
    <property type="match status" value="1"/>
</dbReference>
<dbReference type="Gene3D" id="3.30.70.330">
    <property type="match status" value="1"/>
</dbReference>
<keyword evidence="7" id="KW-1185">Reference proteome</keyword>
<feature type="domain" description="Helicase C-terminal" evidence="5">
    <location>
        <begin position="557"/>
        <end position="739"/>
    </location>
</feature>
<accession>A0AAD4MSJ4</accession>
<sequence>MDSRSILRSLSHFRHLRISPNDSSQSHRYLCMDGSNNGTADDSVTNAITKRYLSTLPFSPESISDEPKVPFRLLDPARTIFIGGLSKSALEDSLKTTLLDHFSKYGTVTSRRLPKDKESGEFRGFGYVEFASSEEAERASKFLWHRIDGKSVVVKMSDPKYGTAWQAQSLRLHTSPHHARRFLPKIEVHLFAISQSRFKVTCKKPSMNGINALTALMSELKTIPSHVYHESTQINSFEFRDYNLVVDKLREFKLANVHLSALPEIVKSAFSNEISGNPENVIADNLENIDDTLVQSLFPFQKVGVRRGIQKNGRVLLADEMGLGKTIQALGIAHHYRQEWPLLIVCPASVKRVWKNQIEKFLPSIKTSDINLIEKSTDLIPKGRTSTIVIMSYELMTSRLAELEAAAFNVIIFDESHFLKESKTKRTEAATVLSKIANRKILLTGTPALSRPNELFPQIHIIDPEQFPSFYQLHLRYQINRCVSPRTVTNSEEFAALLQQTVLIRRLKKDVLDNLPEKRREIIWLTIGESELLNAQALNEARETYWRSQTKEDEKENLLRYYVETAKFKSPIVGKEIAETYFYEGAPPKKMIIFAHHIHMLDWLSEIFVRKGLKFIRIDGSINQARRSEMCEQFQNDPDTTVALLSITAAGIGITLTAASHMIFTELYWNPGNMMQAEDRAHRVGQKNPVIIQYMLARKTADEEIWGRILEKLDVLDRHRSRHGIAFWSTLNAVTDKIFSGQRSKQRPY</sequence>
<dbReference type="PROSITE" id="PS50102">
    <property type="entry name" value="RRM"/>
    <property type="match status" value="1"/>
</dbReference>
<gene>
    <name evidence="6" type="ORF">DdX_15358</name>
</gene>
<dbReference type="GO" id="GO:0003723">
    <property type="term" value="F:RNA binding"/>
    <property type="evidence" value="ECO:0007669"/>
    <property type="project" value="UniProtKB-UniRule"/>
</dbReference>
<dbReference type="PROSITE" id="PS51192">
    <property type="entry name" value="HELICASE_ATP_BIND_1"/>
    <property type="match status" value="1"/>
</dbReference>
<dbReference type="Pfam" id="PF00076">
    <property type="entry name" value="RRM_1"/>
    <property type="match status" value="1"/>
</dbReference>
<protein>
    <submittedName>
        <fullName evidence="6">RNA recognition motif domain-containing protein</fullName>
    </submittedName>
</protein>
<dbReference type="InterPro" id="IPR027417">
    <property type="entry name" value="P-loop_NTPase"/>
</dbReference>
<dbReference type="SUPFAM" id="SSF54928">
    <property type="entry name" value="RNA-binding domain, RBD"/>
    <property type="match status" value="1"/>
</dbReference>
<dbReference type="InterPro" id="IPR049730">
    <property type="entry name" value="SNF2/RAD54-like_C"/>
</dbReference>
<evidence type="ECO:0000313" key="7">
    <source>
        <dbReference type="Proteomes" id="UP001201812"/>
    </source>
</evidence>